<evidence type="ECO:0000313" key="2">
    <source>
        <dbReference type="Proteomes" id="UP000298860"/>
    </source>
</evidence>
<organism evidence="1 2">
    <name type="scientific">Gandjariella thermophila</name>
    <dbReference type="NCBI Taxonomy" id="1931992"/>
    <lineage>
        <taxon>Bacteria</taxon>
        <taxon>Bacillati</taxon>
        <taxon>Actinomycetota</taxon>
        <taxon>Actinomycetes</taxon>
        <taxon>Pseudonocardiales</taxon>
        <taxon>Pseudonocardiaceae</taxon>
        <taxon>Gandjariella</taxon>
    </lineage>
</organism>
<dbReference type="AlphaFoldDB" id="A0A4D4J6I2"/>
<comment type="caution">
    <text evidence="1">The sequence shown here is derived from an EMBL/GenBank/DDBJ whole genome shotgun (WGS) entry which is preliminary data.</text>
</comment>
<protein>
    <recommendedName>
        <fullName evidence="3">DUF3052 domain-containing protein</fullName>
    </recommendedName>
</protein>
<dbReference type="Proteomes" id="UP000298860">
    <property type="component" value="Unassembled WGS sequence"/>
</dbReference>
<reference evidence="2" key="1">
    <citation type="submission" date="2019-04" db="EMBL/GenBank/DDBJ databases">
        <title>Draft genome sequence of Pseudonocardiaceae bacterium SL3-2-4.</title>
        <authorList>
            <person name="Ningsih F."/>
            <person name="Yokota A."/>
            <person name="Sakai Y."/>
            <person name="Nanatani K."/>
            <person name="Yabe S."/>
            <person name="Oetari A."/>
            <person name="Sjamsuridzal W."/>
        </authorList>
    </citation>
    <scope>NUCLEOTIDE SEQUENCE [LARGE SCALE GENOMIC DNA]</scope>
    <source>
        <strain evidence="2">SL3-2-4</strain>
    </source>
</reference>
<gene>
    <name evidence="1" type="ORF">GTS_12100</name>
</gene>
<name>A0A4D4J6I2_9PSEU</name>
<sequence length="139" mass="15463">MIADQGYSGTPLARKLGVRAYHRLILLHSPPGWEIPDLPEGVEVGAGDLRRANIVVAFYRSVDALARDTPSFVHELPHDGALWIAWPRRAAGHTSDVTENGVRELLLPAGLVDVKVAALGEDWSGLKFVWRVEYRHRHD</sequence>
<dbReference type="OrthoDB" id="9800461at2"/>
<evidence type="ECO:0000313" key="1">
    <source>
        <dbReference type="EMBL" id="GDY29577.1"/>
    </source>
</evidence>
<evidence type="ECO:0008006" key="3">
    <source>
        <dbReference type="Google" id="ProtNLM"/>
    </source>
</evidence>
<dbReference type="EMBL" id="BJFL01000004">
    <property type="protein sequence ID" value="GDY29577.1"/>
    <property type="molecule type" value="Genomic_DNA"/>
</dbReference>
<dbReference type="RefSeq" id="WP_137812762.1">
    <property type="nucleotide sequence ID" value="NZ_BJFL01000004.1"/>
</dbReference>
<accession>A0A4D4J6I2</accession>
<keyword evidence="2" id="KW-1185">Reference proteome</keyword>
<proteinExistence type="predicted"/>